<comment type="function">
    <text evidence="1 7">Rubredoxin is a small nonheme, iron protein lacking acid-labile sulfide. Its single Fe, chelated to 4 Cys, functions as an electron acceptor and may also stabilize the conformation of the molecule.</text>
</comment>
<keyword evidence="5 7" id="KW-0249">Electron transport</keyword>
<proteinExistence type="inferred from homology"/>
<gene>
    <name evidence="10" type="ORF">BK798_03285</name>
</gene>
<dbReference type="Gene3D" id="2.20.28.10">
    <property type="match status" value="1"/>
</dbReference>
<dbReference type="InterPro" id="IPR050526">
    <property type="entry name" value="Rubredoxin_ET"/>
</dbReference>
<dbReference type="PROSITE" id="PS50903">
    <property type="entry name" value="RUBREDOXIN_LIKE"/>
    <property type="match status" value="1"/>
</dbReference>
<keyword evidence="6 7" id="KW-0408">Iron</keyword>
<evidence type="ECO:0000256" key="2">
    <source>
        <dbReference type="ARBA" id="ARBA00005337"/>
    </source>
</evidence>
<dbReference type="InterPro" id="IPR024934">
    <property type="entry name" value="Rubredoxin-like_dom"/>
</dbReference>
<feature type="domain" description="Rubredoxin-like" evidence="9">
    <location>
        <begin position="1"/>
        <end position="52"/>
    </location>
</feature>
<dbReference type="FunFam" id="2.20.28.10:FF:000001">
    <property type="entry name" value="Rubredoxin"/>
    <property type="match status" value="1"/>
</dbReference>
<dbReference type="AlphaFoldDB" id="A0A2H4U5Y6"/>
<dbReference type="RefSeq" id="WP_004034213.1">
    <property type="nucleotide sequence ID" value="NZ_AP025586.1"/>
</dbReference>
<feature type="binding site" evidence="8">
    <location>
        <position position="39"/>
    </location>
    <ligand>
        <name>Fe cation</name>
        <dbReference type="ChEBI" id="CHEBI:24875"/>
    </ligand>
</feature>
<evidence type="ECO:0000259" key="9">
    <source>
        <dbReference type="PROSITE" id="PS50903"/>
    </source>
</evidence>
<evidence type="ECO:0000256" key="3">
    <source>
        <dbReference type="ARBA" id="ARBA00022448"/>
    </source>
</evidence>
<dbReference type="GeneID" id="78816812"/>
<comment type="cofactor">
    <cofactor evidence="7 8">
        <name>Fe(3+)</name>
        <dbReference type="ChEBI" id="CHEBI:29034"/>
    </cofactor>
    <text evidence="7 8">Binds 1 Fe(3+) ion per subunit.</text>
</comment>
<feature type="binding site" evidence="8">
    <location>
        <position position="9"/>
    </location>
    <ligand>
        <name>Fe cation</name>
        <dbReference type="ChEBI" id="CHEBI:24875"/>
    </ligand>
</feature>
<comment type="similarity">
    <text evidence="2 7">Belongs to the rubredoxin family.</text>
</comment>
<protein>
    <recommendedName>
        <fullName evidence="7">Rubredoxin</fullName>
    </recommendedName>
</protein>
<sequence>MSKWKCSVCGYIYDSEKGIPEKGIEAGTEFEDLPDDFKCPRCGAGKALFKQL</sequence>
<dbReference type="InterPro" id="IPR024922">
    <property type="entry name" value="Rubredoxin"/>
</dbReference>
<evidence type="ECO:0000256" key="4">
    <source>
        <dbReference type="ARBA" id="ARBA00022723"/>
    </source>
</evidence>
<evidence type="ECO:0000313" key="10">
    <source>
        <dbReference type="EMBL" id="ATZ59503.1"/>
    </source>
</evidence>
<evidence type="ECO:0000256" key="8">
    <source>
        <dbReference type="PIRSR" id="PIRSR000071-1"/>
    </source>
</evidence>
<dbReference type="Pfam" id="PF00301">
    <property type="entry name" value="Rubredoxin"/>
    <property type="match status" value="1"/>
</dbReference>
<keyword evidence="3 7" id="KW-0813">Transport</keyword>
<feature type="binding site" evidence="8">
    <location>
        <position position="6"/>
    </location>
    <ligand>
        <name>Fe cation</name>
        <dbReference type="ChEBI" id="CHEBI:24875"/>
    </ligand>
</feature>
<evidence type="ECO:0000256" key="6">
    <source>
        <dbReference type="ARBA" id="ARBA00023004"/>
    </source>
</evidence>
<dbReference type="PANTHER" id="PTHR47627">
    <property type="entry name" value="RUBREDOXIN"/>
    <property type="match status" value="1"/>
</dbReference>
<dbReference type="CDD" id="cd00730">
    <property type="entry name" value="rubredoxin"/>
    <property type="match status" value="1"/>
</dbReference>
<dbReference type="GO" id="GO:0043448">
    <property type="term" value="P:alkane catabolic process"/>
    <property type="evidence" value="ECO:0007669"/>
    <property type="project" value="TreeGrafter"/>
</dbReference>
<dbReference type="PRINTS" id="PR00163">
    <property type="entry name" value="RUBREDOXIN"/>
</dbReference>
<evidence type="ECO:0000256" key="1">
    <source>
        <dbReference type="ARBA" id="ARBA00002360"/>
    </source>
</evidence>
<organism evidence="10 11">
    <name type="scientific">Methanobrevibacter smithii</name>
    <dbReference type="NCBI Taxonomy" id="2173"/>
    <lineage>
        <taxon>Archaea</taxon>
        <taxon>Methanobacteriati</taxon>
        <taxon>Methanobacteriota</taxon>
        <taxon>Methanomada group</taxon>
        <taxon>Methanobacteria</taxon>
        <taxon>Methanobacteriales</taxon>
        <taxon>Methanobacteriaceae</taxon>
        <taxon>Methanobrevibacter</taxon>
    </lineage>
</organism>
<evidence type="ECO:0000313" key="11">
    <source>
        <dbReference type="Proteomes" id="UP000232133"/>
    </source>
</evidence>
<evidence type="ECO:0000256" key="7">
    <source>
        <dbReference type="PIRNR" id="PIRNR000071"/>
    </source>
</evidence>
<name>A0A2H4U5Y6_METSM</name>
<feature type="binding site" evidence="8">
    <location>
        <position position="42"/>
    </location>
    <ligand>
        <name>Fe cation</name>
        <dbReference type="ChEBI" id="CHEBI:24875"/>
    </ligand>
</feature>
<evidence type="ECO:0000256" key="5">
    <source>
        <dbReference type="ARBA" id="ARBA00022982"/>
    </source>
</evidence>
<keyword evidence="4 7" id="KW-0479">Metal-binding</keyword>
<dbReference type="Proteomes" id="UP000232133">
    <property type="component" value="Chromosome"/>
</dbReference>
<reference evidence="10 11" key="1">
    <citation type="submission" date="2016-10" db="EMBL/GenBank/DDBJ databases">
        <authorList>
            <person name="Varghese N."/>
        </authorList>
    </citation>
    <scope>NUCLEOTIDE SEQUENCE [LARGE SCALE GENOMIC DNA]</scope>
    <source>
        <strain evidence="10 11">KB11</strain>
    </source>
</reference>
<dbReference type="PANTHER" id="PTHR47627:SF1">
    <property type="entry name" value="RUBREDOXIN-1-RELATED"/>
    <property type="match status" value="1"/>
</dbReference>
<dbReference type="GO" id="GO:0009055">
    <property type="term" value="F:electron transfer activity"/>
    <property type="evidence" value="ECO:0007669"/>
    <property type="project" value="InterPro"/>
</dbReference>
<dbReference type="InterPro" id="IPR024935">
    <property type="entry name" value="Rubredoxin_dom"/>
</dbReference>
<dbReference type="GO" id="GO:0005506">
    <property type="term" value="F:iron ion binding"/>
    <property type="evidence" value="ECO:0007669"/>
    <property type="project" value="InterPro"/>
</dbReference>
<dbReference type="OMA" id="MSAYRCP"/>
<dbReference type="PIRSF" id="PIRSF000071">
    <property type="entry name" value="Rubredoxin"/>
    <property type="match status" value="1"/>
</dbReference>
<dbReference type="SUPFAM" id="SSF57802">
    <property type="entry name" value="Rubredoxin-like"/>
    <property type="match status" value="1"/>
</dbReference>
<accession>A0A2H4U5Y6</accession>
<dbReference type="EMBL" id="CP017803">
    <property type="protein sequence ID" value="ATZ59503.1"/>
    <property type="molecule type" value="Genomic_DNA"/>
</dbReference>